<organism evidence="4 5">
    <name type="scientific">Actinomycetospora aurantiaca</name>
    <dbReference type="NCBI Taxonomy" id="3129233"/>
    <lineage>
        <taxon>Bacteria</taxon>
        <taxon>Bacillati</taxon>
        <taxon>Actinomycetota</taxon>
        <taxon>Actinomycetes</taxon>
        <taxon>Pseudonocardiales</taxon>
        <taxon>Pseudonocardiaceae</taxon>
        <taxon>Actinomycetospora</taxon>
    </lineage>
</organism>
<name>A0ABU8MX25_9PSEU</name>
<dbReference type="RefSeq" id="WP_337698065.1">
    <property type="nucleotide sequence ID" value="NZ_JBBEGN010000023.1"/>
</dbReference>
<evidence type="ECO:0000313" key="5">
    <source>
        <dbReference type="Proteomes" id="UP001385809"/>
    </source>
</evidence>
<dbReference type="PANTHER" id="PTHR30055:SF226">
    <property type="entry name" value="HTH-TYPE TRANSCRIPTIONAL REGULATOR PKSA"/>
    <property type="match status" value="1"/>
</dbReference>
<dbReference type="SUPFAM" id="SSF46689">
    <property type="entry name" value="Homeodomain-like"/>
    <property type="match status" value="1"/>
</dbReference>
<dbReference type="Gene3D" id="1.10.357.10">
    <property type="entry name" value="Tetracycline Repressor, domain 2"/>
    <property type="match status" value="1"/>
</dbReference>
<proteinExistence type="predicted"/>
<evidence type="ECO:0000256" key="2">
    <source>
        <dbReference type="PROSITE-ProRule" id="PRU00335"/>
    </source>
</evidence>
<feature type="DNA-binding region" description="H-T-H motif" evidence="2">
    <location>
        <begin position="36"/>
        <end position="55"/>
    </location>
</feature>
<dbReference type="Gene3D" id="1.10.10.60">
    <property type="entry name" value="Homeodomain-like"/>
    <property type="match status" value="1"/>
</dbReference>
<evidence type="ECO:0000313" key="4">
    <source>
        <dbReference type="EMBL" id="MEJ2871499.1"/>
    </source>
</evidence>
<dbReference type="PANTHER" id="PTHR30055">
    <property type="entry name" value="HTH-TYPE TRANSCRIPTIONAL REGULATOR RUTR"/>
    <property type="match status" value="1"/>
</dbReference>
<dbReference type="Proteomes" id="UP001385809">
    <property type="component" value="Unassembled WGS sequence"/>
</dbReference>
<dbReference type="InterPro" id="IPR050109">
    <property type="entry name" value="HTH-type_TetR-like_transc_reg"/>
</dbReference>
<dbReference type="InterPro" id="IPR036271">
    <property type="entry name" value="Tet_transcr_reg_TetR-rel_C_sf"/>
</dbReference>
<dbReference type="Pfam" id="PF17932">
    <property type="entry name" value="TetR_C_24"/>
    <property type="match status" value="1"/>
</dbReference>
<dbReference type="InterPro" id="IPR041490">
    <property type="entry name" value="KstR2_TetR_C"/>
</dbReference>
<comment type="caution">
    <text evidence="4">The sequence shown here is derived from an EMBL/GenBank/DDBJ whole genome shotgun (WGS) entry which is preliminary data.</text>
</comment>
<gene>
    <name evidence="4" type="ORF">WCD74_27315</name>
</gene>
<dbReference type="PRINTS" id="PR00455">
    <property type="entry name" value="HTHTETR"/>
</dbReference>
<accession>A0ABU8MX25</accession>
<dbReference type="InterPro" id="IPR009057">
    <property type="entry name" value="Homeodomain-like_sf"/>
</dbReference>
<evidence type="ECO:0000256" key="1">
    <source>
        <dbReference type="ARBA" id="ARBA00023125"/>
    </source>
</evidence>
<dbReference type="SUPFAM" id="SSF48498">
    <property type="entry name" value="Tetracyclin repressor-like, C-terminal domain"/>
    <property type="match status" value="1"/>
</dbReference>
<evidence type="ECO:0000259" key="3">
    <source>
        <dbReference type="PROSITE" id="PS50977"/>
    </source>
</evidence>
<dbReference type="PROSITE" id="PS50977">
    <property type="entry name" value="HTH_TETR_2"/>
    <property type="match status" value="1"/>
</dbReference>
<keyword evidence="1 2" id="KW-0238">DNA-binding</keyword>
<keyword evidence="5" id="KW-1185">Reference proteome</keyword>
<feature type="domain" description="HTH tetR-type" evidence="3">
    <location>
        <begin position="13"/>
        <end position="73"/>
    </location>
</feature>
<sequence>MEEVAKPRSPRAVARMDKITEAASQEIIEHGFDGLSVSDIAAAAGMSVGGIYRYITSKGDLLVMVCKGIYDGVREQLGEIAAGEGSFEERLRAAIDVYLRECEAKRTQIAMVYREYRRLPEDAQRFFMQREQAIADVFADLVRAGAKSGAFRPVDASVLSFDIVLLGHLPAFKGWALRGVVSSEELRREQIQLIMGRLVPA</sequence>
<dbReference type="Pfam" id="PF00440">
    <property type="entry name" value="TetR_N"/>
    <property type="match status" value="1"/>
</dbReference>
<reference evidence="4 5" key="1">
    <citation type="submission" date="2024-03" db="EMBL/GenBank/DDBJ databases">
        <title>Actinomycetospora sp. OC33-EN08, a novel actinomycete isolated from wild orchid (Aerides multiflora).</title>
        <authorList>
            <person name="Suriyachadkun C."/>
        </authorList>
    </citation>
    <scope>NUCLEOTIDE SEQUENCE [LARGE SCALE GENOMIC DNA]</scope>
    <source>
        <strain evidence="4 5">OC33-EN08</strain>
    </source>
</reference>
<dbReference type="EMBL" id="JBBEGN010000023">
    <property type="protein sequence ID" value="MEJ2871499.1"/>
    <property type="molecule type" value="Genomic_DNA"/>
</dbReference>
<protein>
    <submittedName>
        <fullName evidence="4">TetR/AcrR family transcriptional regulator</fullName>
    </submittedName>
</protein>
<dbReference type="InterPro" id="IPR001647">
    <property type="entry name" value="HTH_TetR"/>
</dbReference>